<dbReference type="PROSITE" id="PS51203">
    <property type="entry name" value="CS"/>
    <property type="match status" value="1"/>
</dbReference>
<dbReference type="Proteomes" id="UP001438707">
    <property type="component" value="Unassembled WGS sequence"/>
</dbReference>
<protein>
    <recommendedName>
        <fullName evidence="2">CS domain-containing protein</fullName>
    </recommendedName>
</protein>
<sequence>MCVITTEPARQRDQSSELSLIPQPKIGKDLAVTGAAISSLALREGLQAERRADQQRHHHRQIWTKDPHGGPYKKASNSEGYDPLTQMPDGREKVMPLGYEKTELGPTTNFVGNHMTQGAIDLVQADLDEPPASSESTPRLSNVSAAGPLRLSSGYTDALASNAPRVQQIEHYGWEECQETIRLSISLAIPSASAATAGVDGGFKSNSFWLTVQHSASDGASDIQHSLTVPHFFGAIKPQQSHLQVSFGQQAKADLPGSSSSSCSREIVMRQQSSSDQECAVLVMVLLVKQDPQQHWPSLTQGKEFRQVLRQMRHAEQDSQLRQLRQAARQLRAGSTRLQLPGSADSSKLLQDTAKAWSEAAAPETSSCSAEDVPAPLSDGAFQNALDEACQAMDRAAPVEADSAAKPSDSSRHVSYDHAALIWQRAVALEQLERYEDSLRDLLWLRSHSKGFSLQAMRAIERVKRSQQGMRHWAEAETSLTASSCNEGTLLPHHGMAAFRHRGKAGAIF</sequence>
<proteinExistence type="predicted"/>
<dbReference type="EMBL" id="JALJOS010000043">
    <property type="protein sequence ID" value="KAK9820786.1"/>
    <property type="molecule type" value="Genomic_DNA"/>
</dbReference>
<gene>
    <name evidence="3" type="ORF">WJX74_003543</name>
</gene>
<dbReference type="AlphaFoldDB" id="A0AAW1QH71"/>
<feature type="region of interest" description="Disordered" evidence="1">
    <location>
        <begin position="49"/>
        <end position="86"/>
    </location>
</feature>
<evidence type="ECO:0000256" key="1">
    <source>
        <dbReference type="SAM" id="MobiDB-lite"/>
    </source>
</evidence>
<name>A0AAW1QH71_9CHLO</name>
<keyword evidence="4" id="KW-1185">Reference proteome</keyword>
<reference evidence="3 4" key="1">
    <citation type="journal article" date="2024" name="Nat. Commun.">
        <title>Phylogenomics reveals the evolutionary origins of lichenization in chlorophyte algae.</title>
        <authorList>
            <person name="Puginier C."/>
            <person name="Libourel C."/>
            <person name="Otte J."/>
            <person name="Skaloud P."/>
            <person name="Haon M."/>
            <person name="Grisel S."/>
            <person name="Petersen M."/>
            <person name="Berrin J.G."/>
            <person name="Delaux P.M."/>
            <person name="Dal Grande F."/>
            <person name="Keller J."/>
        </authorList>
    </citation>
    <scope>NUCLEOTIDE SEQUENCE [LARGE SCALE GENOMIC DNA]</scope>
    <source>
        <strain evidence="3 4">SAG 2145</strain>
    </source>
</reference>
<comment type="caution">
    <text evidence="3">The sequence shown here is derived from an EMBL/GenBank/DDBJ whole genome shotgun (WGS) entry which is preliminary data.</text>
</comment>
<accession>A0AAW1QH71</accession>
<evidence type="ECO:0000313" key="3">
    <source>
        <dbReference type="EMBL" id="KAK9820786.1"/>
    </source>
</evidence>
<evidence type="ECO:0000313" key="4">
    <source>
        <dbReference type="Proteomes" id="UP001438707"/>
    </source>
</evidence>
<evidence type="ECO:0000259" key="2">
    <source>
        <dbReference type="PROSITE" id="PS51203"/>
    </source>
</evidence>
<feature type="domain" description="CS" evidence="2">
    <location>
        <begin position="167"/>
        <end position="300"/>
    </location>
</feature>
<organism evidence="3 4">
    <name type="scientific">Apatococcus lobatus</name>
    <dbReference type="NCBI Taxonomy" id="904363"/>
    <lineage>
        <taxon>Eukaryota</taxon>
        <taxon>Viridiplantae</taxon>
        <taxon>Chlorophyta</taxon>
        <taxon>core chlorophytes</taxon>
        <taxon>Trebouxiophyceae</taxon>
        <taxon>Chlorellales</taxon>
        <taxon>Chlorellaceae</taxon>
        <taxon>Apatococcus</taxon>
    </lineage>
</organism>
<dbReference type="InterPro" id="IPR007052">
    <property type="entry name" value="CS_dom"/>
</dbReference>